<evidence type="ECO:0000256" key="3">
    <source>
        <dbReference type="ARBA" id="ARBA00022829"/>
    </source>
</evidence>
<comment type="caution">
    <text evidence="6">The sequence shown here is derived from an EMBL/GenBank/DDBJ whole genome shotgun (WGS) entry which is preliminary data.</text>
</comment>
<evidence type="ECO:0000256" key="4">
    <source>
        <dbReference type="ARBA" id="ARBA00023125"/>
    </source>
</evidence>
<comment type="similarity">
    <text evidence="2">Belongs to the ParB family.</text>
</comment>
<dbReference type="Gene3D" id="1.10.10.2830">
    <property type="match status" value="1"/>
</dbReference>
<evidence type="ECO:0000256" key="2">
    <source>
        <dbReference type="ARBA" id="ARBA00006295"/>
    </source>
</evidence>
<dbReference type="Proteomes" id="UP000037392">
    <property type="component" value="Unassembled WGS sequence"/>
</dbReference>
<dbReference type="AlphaFoldDB" id="A0A0J9CFN5"/>
<dbReference type="SUPFAM" id="SSF110849">
    <property type="entry name" value="ParB/Sulfiredoxin"/>
    <property type="match status" value="1"/>
</dbReference>
<comment type="subcellular location">
    <subcellularLocation>
        <location evidence="1">Cytoplasm</location>
        <location evidence="1">Nucleoid</location>
    </subcellularLocation>
</comment>
<gene>
    <name evidence="6" type="ORF">HMPREF9470_00820</name>
</gene>
<dbReference type="GO" id="GO:0009295">
    <property type="term" value="C:nucleoid"/>
    <property type="evidence" value="ECO:0007669"/>
    <property type="project" value="UniProtKB-SubCell"/>
</dbReference>
<reference evidence="6 7" key="1">
    <citation type="submission" date="2011-04" db="EMBL/GenBank/DDBJ databases">
        <title>The Genome Sequence of Clostridium citroniae WAL-19142.</title>
        <authorList>
            <consortium name="The Broad Institute Genome Sequencing Platform"/>
            <person name="Earl A."/>
            <person name="Ward D."/>
            <person name="Feldgarden M."/>
            <person name="Gevers D."/>
            <person name="Warren Y.A."/>
            <person name="Tyrrell K.L."/>
            <person name="Citron D.M."/>
            <person name="Goldstein E.J."/>
            <person name="Daigneault M."/>
            <person name="Allen-Vercoe E."/>
            <person name="Young S.K."/>
            <person name="Zeng Q."/>
            <person name="Gargeya S."/>
            <person name="Fitzgerald M."/>
            <person name="Haas B."/>
            <person name="Abouelleil A."/>
            <person name="Alvarado L."/>
            <person name="Arachchi H.M."/>
            <person name="Berlin A."/>
            <person name="Brown A."/>
            <person name="Chapman S.B."/>
            <person name="Chen Z."/>
            <person name="Dunbar C."/>
            <person name="Freedman E."/>
            <person name="Gearin G."/>
            <person name="Gellesch M."/>
            <person name="Goldberg J."/>
            <person name="Griggs A."/>
            <person name="Gujja S."/>
            <person name="Heilman E.R."/>
            <person name="Heiman D."/>
            <person name="Howarth C."/>
            <person name="Larson L."/>
            <person name="Lui A."/>
            <person name="MacDonald P.J."/>
            <person name="Mehta T."/>
            <person name="Montmayeur A."/>
            <person name="Murphy C."/>
            <person name="Neiman D."/>
            <person name="Pearson M."/>
            <person name="Priest M."/>
            <person name="Roberts A."/>
            <person name="Saif S."/>
            <person name="Shea T."/>
            <person name="Shenoy N."/>
            <person name="Sisk P."/>
            <person name="Stolte C."/>
            <person name="Sykes S."/>
            <person name="White J."/>
            <person name="Yandava C."/>
            <person name="Wortman J."/>
            <person name="Nusbaum C."/>
            <person name="Birren B."/>
        </authorList>
    </citation>
    <scope>NUCLEOTIDE SEQUENCE [LARGE SCALE GENOMIC DNA]</scope>
    <source>
        <strain evidence="6 7">WAL-19142</strain>
    </source>
</reference>
<dbReference type="GO" id="GO:0003677">
    <property type="term" value="F:DNA binding"/>
    <property type="evidence" value="ECO:0007669"/>
    <property type="project" value="UniProtKB-KW"/>
</dbReference>
<accession>A0A0J9CFN5</accession>
<dbReference type="OrthoDB" id="9802051at2"/>
<dbReference type="SUPFAM" id="SSF109709">
    <property type="entry name" value="KorB DNA-binding domain-like"/>
    <property type="match status" value="1"/>
</dbReference>
<dbReference type="InterPro" id="IPR057240">
    <property type="entry name" value="ParB_dimer_C"/>
</dbReference>
<dbReference type="InterPro" id="IPR036086">
    <property type="entry name" value="ParB/Sulfiredoxin_sf"/>
</dbReference>
<dbReference type="GO" id="GO:0007059">
    <property type="term" value="P:chromosome segregation"/>
    <property type="evidence" value="ECO:0007669"/>
    <property type="project" value="UniProtKB-KW"/>
</dbReference>
<dbReference type="GO" id="GO:0045881">
    <property type="term" value="P:positive regulation of sporulation resulting in formation of a cellular spore"/>
    <property type="evidence" value="ECO:0007669"/>
    <property type="project" value="TreeGrafter"/>
</dbReference>
<sequence length="307" mass="34822">MAKKGLGKGLGAIFGEDVIKESEEDIAKAKAAATDKGEEKGSELMIKLALIEPNKEQPRKDFNEEQLCELAESIKRYGVLQPLLVQKKGTFYEIIAGERRWRAAKIAGLKEIPVVLREYSKQESMEIALIENVQRADLNPIEEALAYQQLVKEFHLTQEEIAVRVAKNRATITNSMRLLKLDEQIQEMLIQNLISSGHARALLSLDDKVLQLKAAKLILDGALSVRETERLVKRLAKDAADGHEEKKEKSKDETLAIIYQNLEDRMKTIMGTKVSIHNKDKNKGRIEIEYYSEAELERIVEMIESIR</sequence>
<organism evidence="6 7">
    <name type="scientific">[Clostridium] citroniae WAL-19142</name>
    <dbReference type="NCBI Taxonomy" id="742734"/>
    <lineage>
        <taxon>Bacteria</taxon>
        <taxon>Bacillati</taxon>
        <taxon>Bacillota</taxon>
        <taxon>Clostridia</taxon>
        <taxon>Lachnospirales</taxon>
        <taxon>Lachnospiraceae</taxon>
        <taxon>Enterocloster</taxon>
    </lineage>
</organism>
<keyword evidence="3" id="KW-0159">Chromosome partition</keyword>
<evidence type="ECO:0000313" key="7">
    <source>
        <dbReference type="Proteomes" id="UP000037392"/>
    </source>
</evidence>
<dbReference type="PATRIC" id="fig|742734.4.peg.871"/>
<evidence type="ECO:0000313" key="6">
    <source>
        <dbReference type="EMBL" id="KMW23842.1"/>
    </source>
</evidence>
<dbReference type="Pfam" id="PF17762">
    <property type="entry name" value="HTH_ParB"/>
    <property type="match status" value="1"/>
</dbReference>
<evidence type="ECO:0000256" key="1">
    <source>
        <dbReference type="ARBA" id="ARBA00004453"/>
    </source>
</evidence>
<dbReference type="InterPro" id="IPR050336">
    <property type="entry name" value="Chromosome_partition/occlusion"/>
</dbReference>
<dbReference type="RefSeq" id="WP_048929232.1">
    <property type="nucleotide sequence ID" value="NZ_KQ235875.1"/>
</dbReference>
<dbReference type="PANTHER" id="PTHR33375">
    <property type="entry name" value="CHROMOSOME-PARTITIONING PROTEIN PARB-RELATED"/>
    <property type="match status" value="1"/>
</dbReference>
<dbReference type="GeneID" id="93166557"/>
<dbReference type="InterPro" id="IPR004437">
    <property type="entry name" value="ParB/RepB/Spo0J"/>
</dbReference>
<dbReference type="Gene3D" id="3.90.1530.30">
    <property type="match status" value="1"/>
</dbReference>
<keyword evidence="4" id="KW-0238">DNA-binding</keyword>
<dbReference type="Pfam" id="PF23552">
    <property type="entry name" value="ParB_C"/>
    <property type="match status" value="1"/>
</dbReference>
<dbReference type="PANTHER" id="PTHR33375:SF1">
    <property type="entry name" value="CHROMOSOME-PARTITIONING PROTEIN PARB-RELATED"/>
    <property type="match status" value="1"/>
</dbReference>
<protein>
    <recommendedName>
        <fullName evidence="5">ParB-like N-terminal domain-containing protein</fullName>
    </recommendedName>
</protein>
<dbReference type="GO" id="GO:0005694">
    <property type="term" value="C:chromosome"/>
    <property type="evidence" value="ECO:0007669"/>
    <property type="project" value="TreeGrafter"/>
</dbReference>
<feature type="domain" description="ParB-like N-terminal" evidence="5">
    <location>
        <begin position="44"/>
        <end position="133"/>
    </location>
</feature>
<dbReference type="SMART" id="SM00470">
    <property type="entry name" value="ParB"/>
    <property type="match status" value="1"/>
</dbReference>
<evidence type="ECO:0000259" key="5">
    <source>
        <dbReference type="SMART" id="SM00470"/>
    </source>
</evidence>
<dbReference type="FunFam" id="1.10.10.2830:FF:000001">
    <property type="entry name" value="Chromosome partitioning protein ParB"/>
    <property type="match status" value="1"/>
</dbReference>
<proteinExistence type="inferred from homology"/>
<dbReference type="CDD" id="cd16393">
    <property type="entry name" value="SPO0J_N"/>
    <property type="match status" value="1"/>
</dbReference>
<dbReference type="EMBL" id="ADLK01000004">
    <property type="protein sequence ID" value="KMW23842.1"/>
    <property type="molecule type" value="Genomic_DNA"/>
</dbReference>
<dbReference type="FunFam" id="3.90.1530.30:FF:000001">
    <property type="entry name" value="Chromosome partitioning protein ParB"/>
    <property type="match status" value="1"/>
</dbReference>
<dbReference type="NCBIfam" id="TIGR00180">
    <property type="entry name" value="parB_part"/>
    <property type="match status" value="1"/>
</dbReference>
<name>A0A0J9CFN5_9FIRM</name>
<dbReference type="InterPro" id="IPR041468">
    <property type="entry name" value="HTH_ParB/Spo0J"/>
</dbReference>
<dbReference type="InterPro" id="IPR003115">
    <property type="entry name" value="ParB_N"/>
</dbReference>
<dbReference type="Pfam" id="PF02195">
    <property type="entry name" value="ParB_N"/>
    <property type="match status" value="1"/>
</dbReference>